<dbReference type="SMART" id="SM00387">
    <property type="entry name" value="HATPase_c"/>
    <property type="match status" value="1"/>
</dbReference>
<dbReference type="InterPro" id="IPR036097">
    <property type="entry name" value="HisK_dim/P_sf"/>
</dbReference>
<dbReference type="Pfam" id="PF00512">
    <property type="entry name" value="HisKA"/>
    <property type="match status" value="1"/>
</dbReference>
<dbReference type="GO" id="GO:0000155">
    <property type="term" value="F:phosphorelay sensor kinase activity"/>
    <property type="evidence" value="ECO:0007669"/>
    <property type="project" value="InterPro"/>
</dbReference>
<evidence type="ECO:0000259" key="11">
    <source>
        <dbReference type="PROSITE" id="PS50109"/>
    </source>
</evidence>
<dbReference type="OrthoDB" id="9786919at2"/>
<dbReference type="SUPFAM" id="SSF158472">
    <property type="entry name" value="HAMP domain-like"/>
    <property type="match status" value="1"/>
</dbReference>
<dbReference type="Gene3D" id="1.10.287.130">
    <property type="match status" value="1"/>
</dbReference>
<dbReference type="RefSeq" id="WP_120680675.1">
    <property type="nucleotide sequence ID" value="NZ_RBAL01000009.1"/>
</dbReference>
<keyword evidence="8" id="KW-1133">Transmembrane helix</keyword>
<dbReference type="SUPFAM" id="SSF55874">
    <property type="entry name" value="ATPase domain of HSP90 chaperone/DNA topoisomerase II/histidine kinase"/>
    <property type="match status" value="1"/>
</dbReference>
<dbReference type="Gene3D" id="3.30.565.10">
    <property type="entry name" value="Histidine kinase-like ATPase, C-terminal domain"/>
    <property type="match status" value="1"/>
</dbReference>
<dbReference type="CDD" id="cd00075">
    <property type="entry name" value="HATPase"/>
    <property type="match status" value="1"/>
</dbReference>
<keyword evidence="7 13" id="KW-0418">Kinase</keyword>
<accession>A0A3A9YXI9</accession>
<dbReference type="PROSITE" id="PS50109">
    <property type="entry name" value="HIS_KIN"/>
    <property type="match status" value="1"/>
</dbReference>
<dbReference type="SUPFAM" id="SSF47384">
    <property type="entry name" value="Homodimeric domain of signal transducing histidine kinase"/>
    <property type="match status" value="1"/>
</dbReference>
<evidence type="ECO:0000256" key="8">
    <source>
        <dbReference type="ARBA" id="ARBA00022989"/>
    </source>
</evidence>
<dbReference type="InterPro" id="IPR050428">
    <property type="entry name" value="TCS_sensor_his_kinase"/>
</dbReference>
<feature type="domain" description="Histidine kinase" evidence="11">
    <location>
        <begin position="264"/>
        <end position="480"/>
    </location>
</feature>
<gene>
    <name evidence="13" type="ORF">D7294_17300</name>
</gene>
<dbReference type="InterPro" id="IPR003660">
    <property type="entry name" value="HAMP_dom"/>
</dbReference>
<keyword evidence="14" id="KW-1185">Reference proteome</keyword>
<dbReference type="Pfam" id="PF00672">
    <property type="entry name" value="HAMP"/>
    <property type="match status" value="1"/>
</dbReference>
<evidence type="ECO:0000256" key="3">
    <source>
        <dbReference type="ARBA" id="ARBA00012438"/>
    </source>
</evidence>
<dbReference type="PROSITE" id="PS50885">
    <property type="entry name" value="HAMP"/>
    <property type="match status" value="1"/>
</dbReference>
<dbReference type="Gene3D" id="6.10.340.10">
    <property type="match status" value="1"/>
</dbReference>
<dbReference type="FunFam" id="1.10.287.130:FF:000010">
    <property type="entry name" value="Two-component sensor histidine kinase"/>
    <property type="match status" value="1"/>
</dbReference>
<dbReference type="InterPro" id="IPR003661">
    <property type="entry name" value="HisK_dim/P_dom"/>
</dbReference>
<dbReference type="CDD" id="cd00082">
    <property type="entry name" value="HisKA"/>
    <property type="match status" value="1"/>
</dbReference>
<reference evidence="13 14" key="1">
    <citation type="journal article" date="2014" name="Int. J. Syst. Evol. Microbiol.">
        <title>Streptomyces hoynatensis sp. nov., isolated from deep marine sediment.</title>
        <authorList>
            <person name="Veyisoglu A."/>
            <person name="Sahin N."/>
        </authorList>
    </citation>
    <scope>NUCLEOTIDE SEQUENCE [LARGE SCALE GENOMIC DNA]</scope>
    <source>
        <strain evidence="13 14">KCTC 29097</strain>
    </source>
</reference>
<evidence type="ECO:0000256" key="7">
    <source>
        <dbReference type="ARBA" id="ARBA00022777"/>
    </source>
</evidence>
<dbReference type="SMART" id="SM00388">
    <property type="entry name" value="HisKA"/>
    <property type="match status" value="1"/>
</dbReference>
<dbReference type="Proteomes" id="UP000272474">
    <property type="component" value="Unassembled WGS sequence"/>
</dbReference>
<feature type="domain" description="HAMP" evidence="12">
    <location>
        <begin position="197"/>
        <end position="249"/>
    </location>
</feature>
<dbReference type="InterPro" id="IPR003594">
    <property type="entry name" value="HATPase_dom"/>
</dbReference>
<keyword evidence="4" id="KW-0597">Phosphoprotein</keyword>
<evidence type="ECO:0000313" key="14">
    <source>
        <dbReference type="Proteomes" id="UP000272474"/>
    </source>
</evidence>
<dbReference type="EMBL" id="RBAL01000009">
    <property type="protein sequence ID" value="RKN40832.1"/>
    <property type="molecule type" value="Genomic_DNA"/>
</dbReference>
<dbReference type="PANTHER" id="PTHR45436:SF5">
    <property type="entry name" value="SENSOR HISTIDINE KINASE TRCS"/>
    <property type="match status" value="1"/>
</dbReference>
<comment type="caution">
    <text evidence="13">The sequence shown here is derived from an EMBL/GenBank/DDBJ whole genome shotgun (WGS) entry which is preliminary data.</text>
</comment>
<dbReference type="GO" id="GO:0005886">
    <property type="term" value="C:plasma membrane"/>
    <property type="evidence" value="ECO:0007669"/>
    <property type="project" value="UniProtKB-SubCell"/>
</dbReference>
<dbReference type="EC" id="2.7.13.3" evidence="3"/>
<evidence type="ECO:0000256" key="1">
    <source>
        <dbReference type="ARBA" id="ARBA00000085"/>
    </source>
</evidence>
<dbReference type="SMART" id="SM00304">
    <property type="entry name" value="HAMP"/>
    <property type="match status" value="1"/>
</dbReference>
<dbReference type="PRINTS" id="PR00344">
    <property type="entry name" value="BCTRLSENSOR"/>
</dbReference>
<dbReference type="CDD" id="cd06225">
    <property type="entry name" value="HAMP"/>
    <property type="match status" value="1"/>
</dbReference>
<dbReference type="InterPro" id="IPR036890">
    <property type="entry name" value="HATPase_C_sf"/>
</dbReference>
<protein>
    <recommendedName>
        <fullName evidence="3">histidine kinase</fullName>
        <ecNumber evidence="3">2.7.13.3</ecNumber>
    </recommendedName>
</protein>
<evidence type="ECO:0000256" key="2">
    <source>
        <dbReference type="ARBA" id="ARBA00004236"/>
    </source>
</evidence>
<name>A0A3A9YXI9_9ACTN</name>
<evidence type="ECO:0000256" key="10">
    <source>
        <dbReference type="ARBA" id="ARBA00023136"/>
    </source>
</evidence>
<evidence type="ECO:0000256" key="4">
    <source>
        <dbReference type="ARBA" id="ARBA00022553"/>
    </source>
</evidence>
<dbReference type="AlphaFoldDB" id="A0A3A9YXI9"/>
<comment type="subcellular location">
    <subcellularLocation>
        <location evidence="2">Cell membrane</location>
    </subcellularLocation>
</comment>
<dbReference type="InterPro" id="IPR004358">
    <property type="entry name" value="Sig_transdc_His_kin-like_C"/>
</dbReference>
<evidence type="ECO:0000256" key="6">
    <source>
        <dbReference type="ARBA" id="ARBA00022692"/>
    </source>
</evidence>
<dbReference type="Pfam" id="PF02518">
    <property type="entry name" value="HATPase_c"/>
    <property type="match status" value="1"/>
</dbReference>
<keyword evidence="10" id="KW-0472">Membrane</keyword>
<keyword evidence="5" id="KW-0808">Transferase</keyword>
<evidence type="ECO:0000256" key="9">
    <source>
        <dbReference type="ARBA" id="ARBA00023012"/>
    </source>
</evidence>
<proteinExistence type="predicted"/>
<organism evidence="13 14">
    <name type="scientific">Streptomyces hoynatensis</name>
    <dbReference type="NCBI Taxonomy" id="1141874"/>
    <lineage>
        <taxon>Bacteria</taxon>
        <taxon>Bacillati</taxon>
        <taxon>Actinomycetota</taxon>
        <taxon>Actinomycetes</taxon>
        <taxon>Kitasatosporales</taxon>
        <taxon>Streptomycetaceae</taxon>
        <taxon>Streptomyces</taxon>
    </lineage>
</organism>
<keyword evidence="6" id="KW-0812">Transmembrane</keyword>
<evidence type="ECO:0000313" key="13">
    <source>
        <dbReference type="EMBL" id="RKN40832.1"/>
    </source>
</evidence>
<dbReference type="InterPro" id="IPR005467">
    <property type="entry name" value="His_kinase_dom"/>
</dbReference>
<evidence type="ECO:0000259" key="12">
    <source>
        <dbReference type="PROSITE" id="PS50885"/>
    </source>
</evidence>
<sequence length="489" mass="51576">MRRRLIPRGLGTRLVAGFLLVSALSALTTAALTYRQARSAILERVQDNAVHELRARVDSLAPDLPARPTEADLRALTRQLDRSAGAHEWRTAAVFREGGPVTAGAAAPALPAELPAAASAARTALAQRFHHEGEPWLALALPVSSAGDSFEPSGLVVYASFSLASEQQDIASLVTAARAGALPVVLAAAVPALLVARRVLRPVRRLRAAAEDMAGGALDTRIRVTGEDELADLGRTFNAMARTLQADAELRREMEAKARRFAADVSHELRTPLAAMTAVTGLLDEDAASGRLPAETAEALGLVAGETRKLVRMVEDLMEISRFDAGAARLDPEEVEVGELLRRTLALRHWQDRVQVETPEGGLRARLDPRRVDVVLANLVGNALRHGGPGARVRVRAEAGGEGAGLRIVVADDGPGIPPEVLPHVFDRFTRGAAARAHGEGSGLGLAIAAENARLHGGTLTAANSPRGGAVFTLTLPRQAVTSPGERAT</sequence>
<evidence type="ECO:0000256" key="5">
    <source>
        <dbReference type="ARBA" id="ARBA00022679"/>
    </source>
</evidence>
<keyword evidence="9" id="KW-0902">Two-component regulatory system</keyword>
<dbReference type="PANTHER" id="PTHR45436">
    <property type="entry name" value="SENSOR HISTIDINE KINASE YKOH"/>
    <property type="match status" value="1"/>
</dbReference>
<comment type="catalytic activity">
    <reaction evidence="1">
        <text>ATP + protein L-histidine = ADP + protein N-phospho-L-histidine.</text>
        <dbReference type="EC" id="2.7.13.3"/>
    </reaction>
</comment>